<dbReference type="GO" id="GO:0012505">
    <property type="term" value="C:endomembrane system"/>
    <property type="evidence" value="ECO:0007669"/>
    <property type="project" value="UniProtKB-SubCell"/>
</dbReference>
<dbReference type="KEGG" id="aace:A0U92_07610"/>
<evidence type="ECO:0000313" key="17">
    <source>
        <dbReference type="EMBL" id="AQS84667.1"/>
    </source>
</evidence>
<dbReference type="Pfam" id="PF00430">
    <property type="entry name" value="ATP-synt_B"/>
    <property type="match status" value="1"/>
</dbReference>
<keyword evidence="8 15" id="KW-0472">Membrane</keyword>
<keyword evidence="18" id="KW-1185">Reference proteome</keyword>
<dbReference type="STRING" id="435.A0U92_07610"/>
<proteinExistence type="inferred from homology"/>
<dbReference type="GO" id="GO:0046961">
    <property type="term" value="F:proton-transporting ATPase activity, rotational mechanism"/>
    <property type="evidence" value="ECO:0007669"/>
    <property type="project" value="TreeGrafter"/>
</dbReference>
<accession>A0A1U9KG14</accession>
<evidence type="ECO:0000256" key="7">
    <source>
        <dbReference type="ARBA" id="ARBA00023065"/>
    </source>
</evidence>
<evidence type="ECO:0000256" key="8">
    <source>
        <dbReference type="ARBA" id="ARBA00023136"/>
    </source>
</evidence>
<keyword evidence="7 13" id="KW-0406">Ion transport</keyword>
<evidence type="ECO:0000256" key="1">
    <source>
        <dbReference type="ARBA" id="ARBA00005513"/>
    </source>
</evidence>
<dbReference type="EMBL" id="CP014692">
    <property type="protein sequence ID" value="AQS84667.1"/>
    <property type="molecule type" value="Genomic_DNA"/>
</dbReference>
<keyword evidence="4 13" id="KW-0812">Transmembrane</keyword>
<evidence type="ECO:0000256" key="16">
    <source>
        <dbReference type="SAM" id="SignalP"/>
    </source>
</evidence>
<evidence type="ECO:0000256" key="6">
    <source>
        <dbReference type="ARBA" id="ARBA00022989"/>
    </source>
</evidence>
<dbReference type="GO" id="GO:0045259">
    <property type="term" value="C:proton-transporting ATP synthase complex"/>
    <property type="evidence" value="ECO:0007669"/>
    <property type="project" value="UniProtKB-KW"/>
</dbReference>
<dbReference type="CDD" id="cd06503">
    <property type="entry name" value="ATP-synt_Fo_b"/>
    <property type="match status" value="1"/>
</dbReference>
<sequence length="204" mass="21539">MRNPVSLIRHSLVAGVSSLPLLMAAAPGAHAAGMPQLDFRNPLLVGQVIWGAGIFLFFYLALRGWALPKVDTVLASRSQRINGDLDQARAAKVDADNAVRELNETKKAAAAEAQAHLDAVLDDERKQAAIRLADLGAKLEAEIASAEKAVAEERSKALASLKPIASDVAEALVQKLTGIKPDRLKIESAVAKVTAEKSAHSAIA</sequence>
<gene>
    <name evidence="17" type="ORF">A0U92_07610</name>
</gene>
<evidence type="ECO:0000256" key="11">
    <source>
        <dbReference type="ARBA" id="ARBA00025614"/>
    </source>
</evidence>
<dbReference type="PANTHER" id="PTHR33445">
    <property type="entry name" value="ATP SYNTHASE SUBUNIT B', CHLOROPLASTIC"/>
    <property type="match status" value="1"/>
</dbReference>
<feature type="transmembrane region" description="Helical" evidence="15">
    <location>
        <begin position="41"/>
        <end position="62"/>
    </location>
</feature>
<evidence type="ECO:0000256" key="5">
    <source>
        <dbReference type="ARBA" id="ARBA00022781"/>
    </source>
</evidence>
<feature type="signal peptide" evidence="16">
    <location>
        <begin position="1"/>
        <end position="31"/>
    </location>
</feature>
<evidence type="ECO:0000256" key="14">
    <source>
        <dbReference type="SAM" id="Coils"/>
    </source>
</evidence>
<dbReference type="GO" id="GO:0015986">
    <property type="term" value="P:proton motive force-driven ATP synthesis"/>
    <property type="evidence" value="ECO:0007669"/>
    <property type="project" value="InterPro"/>
</dbReference>
<comment type="subcellular location">
    <subcellularLocation>
        <location evidence="12">Endomembrane system</location>
        <topology evidence="12">Single-pass membrane protein</topology>
    </subcellularLocation>
</comment>
<dbReference type="PANTHER" id="PTHR33445:SF1">
    <property type="entry name" value="ATP SYNTHASE SUBUNIT B"/>
    <property type="match status" value="1"/>
</dbReference>
<evidence type="ECO:0000256" key="9">
    <source>
        <dbReference type="ARBA" id="ARBA00023310"/>
    </source>
</evidence>
<evidence type="ECO:0000313" key="18">
    <source>
        <dbReference type="Proteomes" id="UP000188937"/>
    </source>
</evidence>
<keyword evidence="2 13" id="KW-0813">Transport</keyword>
<dbReference type="InterPro" id="IPR050059">
    <property type="entry name" value="ATP_synthase_B_chain"/>
</dbReference>
<feature type="chain" id="PRO_5012956640" evidence="16">
    <location>
        <begin position="32"/>
        <end position="204"/>
    </location>
</feature>
<feature type="coiled-coil region" evidence="14">
    <location>
        <begin position="85"/>
        <end position="156"/>
    </location>
</feature>
<evidence type="ECO:0000256" key="2">
    <source>
        <dbReference type="ARBA" id="ARBA00022448"/>
    </source>
</evidence>
<organism evidence="17 18">
    <name type="scientific">Acetobacter aceti</name>
    <dbReference type="NCBI Taxonomy" id="435"/>
    <lineage>
        <taxon>Bacteria</taxon>
        <taxon>Pseudomonadati</taxon>
        <taxon>Pseudomonadota</taxon>
        <taxon>Alphaproteobacteria</taxon>
        <taxon>Acetobacterales</taxon>
        <taxon>Acetobacteraceae</taxon>
        <taxon>Acetobacter</taxon>
        <taxon>Acetobacter subgen. Acetobacter</taxon>
    </lineage>
</organism>
<keyword evidence="14" id="KW-0175">Coiled coil</keyword>
<dbReference type="AlphaFoldDB" id="A0A1U9KG14"/>
<evidence type="ECO:0000256" key="13">
    <source>
        <dbReference type="RuleBase" id="RU003848"/>
    </source>
</evidence>
<name>A0A1U9KG14_ACEAC</name>
<dbReference type="RefSeq" id="WP_077812706.1">
    <property type="nucleotide sequence ID" value="NZ_CP014692.1"/>
</dbReference>
<protein>
    <submittedName>
        <fullName evidence="17">ATP synthase F0 subunit B</fullName>
    </submittedName>
</protein>
<keyword evidence="5 13" id="KW-0375">Hydrogen ion transport</keyword>
<reference evidence="17 18" key="1">
    <citation type="submission" date="2016-03" db="EMBL/GenBank/DDBJ databases">
        <title>Acetic acid bacteria sequencing.</title>
        <authorList>
            <person name="Brandt J."/>
            <person name="Jakob F."/>
            <person name="Vogel R.F."/>
        </authorList>
    </citation>
    <scope>NUCLEOTIDE SEQUENCE [LARGE SCALE GENOMIC DNA]</scope>
    <source>
        <strain evidence="17 18">TMW2.1153</strain>
    </source>
</reference>
<comment type="function">
    <text evidence="10">F(1)F(0) ATP synthase produces ATP from ADP in the presence of a proton or sodium gradient. F-type ATPases consist of two structural domains, F(1) containing the extramembraneous catalytic core and F(0) containing the membrane proton channel, linked together by a central stalk and a peripheral stalk. During catalysis, ATP synthesis in the catalytic domain of F(1) is coupled via a rotary mechanism of the central stalk subunits to proton translocation.</text>
</comment>
<keyword evidence="6 15" id="KW-1133">Transmembrane helix</keyword>
<keyword evidence="3 13" id="KW-0138">CF(0)</keyword>
<keyword evidence="16" id="KW-0732">Signal</keyword>
<dbReference type="InterPro" id="IPR002146">
    <property type="entry name" value="ATP_synth_b/b'su_bac/chlpt"/>
</dbReference>
<comment type="similarity">
    <text evidence="1 13">Belongs to the ATPase B chain family.</text>
</comment>
<evidence type="ECO:0000256" key="3">
    <source>
        <dbReference type="ARBA" id="ARBA00022547"/>
    </source>
</evidence>
<evidence type="ECO:0000256" key="10">
    <source>
        <dbReference type="ARBA" id="ARBA00025198"/>
    </source>
</evidence>
<dbReference type="eggNOG" id="COG0711">
    <property type="taxonomic scope" value="Bacteria"/>
</dbReference>
<evidence type="ECO:0000256" key="12">
    <source>
        <dbReference type="ARBA" id="ARBA00037847"/>
    </source>
</evidence>
<keyword evidence="9" id="KW-0066">ATP synthesis</keyword>
<dbReference type="OrthoDB" id="7271837at2"/>
<evidence type="ECO:0000256" key="4">
    <source>
        <dbReference type="ARBA" id="ARBA00022692"/>
    </source>
</evidence>
<dbReference type="Proteomes" id="UP000188937">
    <property type="component" value="Chromosome"/>
</dbReference>
<comment type="function">
    <text evidence="11">Component of the F(0) channel, it forms part of the peripheral stalk, linking F(1) to F(0). The b'-subunit is a diverged and duplicated form of b found in plants and photosynthetic bacteria.</text>
</comment>
<evidence type="ECO:0000256" key="15">
    <source>
        <dbReference type="SAM" id="Phobius"/>
    </source>
</evidence>